<feature type="compositionally biased region" description="Basic and acidic residues" evidence="1">
    <location>
        <begin position="131"/>
        <end position="141"/>
    </location>
</feature>
<proteinExistence type="predicted"/>
<feature type="region of interest" description="Disordered" evidence="1">
    <location>
        <begin position="209"/>
        <end position="229"/>
    </location>
</feature>
<evidence type="ECO:0000256" key="1">
    <source>
        <dbReference type="SAM" id="MobiDB-lite"/>
    </source>
</evidence>
<dbReference type="EMBL" id="KB706863">
    <property type="protein sequence ID" value="EMR65474.1"/>
    <property type="molecule type" value="Genomic_DNA"/>
</dbReference>
<keyword evidence="3" id="KW-1185">Reference proteome</keyword>
<dbReference type="Proteomes" id="UP000012174">
    <property type="component" value="Unassembled WGS sequence"/>
</dbReference>
<sequence length="446" mass="50959">MAPPSIASSDEDPFELEKYLELPKKRTPSLRSTSSEDPFGLEKYVKPPSIMDRKIETRGLGTSFSSNIGRRLRVPKTPTRTNRANKDSDDSRKKVIYNWLEKTKDSPPSKSFQTPKRDRPQTPTTMSTGRSKSEYDRESIRTYETPINKSFAGFPESPLPNTPTAPESYELELLNYKQFFNNRPLVRCLDENQPEGEFFQRERPALPTKSADDIAPIDSASQGQQDASEMVLDKTVETVDESGEAYSESEYSEELGGKRDPVEVRNFWDNVRLQLWISEEELDSIGEDKEPEEQEEKEVSVPSSPAPITPITPQTDLPKTPPPTSWVMMGAPTKWSYTSSIDRGNIYLGEHYPLSPDALSRPRSLDGTDTEEKIKVVEGHVSESDEGWAAHQRQEWQKKNSISGEYFNYYKDHKQTKEKMASFDEFLLTISPKQSLYRTRSRRPTF</sequence>
<evidence type="ECO:0000313" key="3">
    <source>
        <dbReference type="Proteomes" id="UP000012174"/>
    </source>
</evidence>
<dbReference type="AlphaFoldDB" id="M7SGR3"/>
<dbReference type="KEGG" id="ela:UCREL1_7566"/>
<reference evidence="3" key="1">
    <citation type="journal article" date="2013" name="Genome Announc.">
        <title>Draft genome sequence of the grapevine dieback fungus Eutypa lata UCR-EL1.</title>
        <authorList>
            <person name="Blanco-Ulate B."/>
            <person name="Rolshausen P.E."/>
            <person name="Cantu D."/>
        </authorList>
    </citation>
    <scope>NUCLEOTIDE SEQUENCE [LARGE SCALE GENOMIC DNA]</scope>
    <source>
        <strain evidence="3">UCR-EL1</strain>
    </source>
</reference>
<feature type="compositionally biased region" description="Polar residues" evidence="1">
    <location>
        <begin position="121"/>
        <end position="130"/>
    </location>
</feature>
<name>M7SGR3_EUTLA</name>
<feature type="compositionally biased region" description="Basic and acidic residues" evidence="1">
    <location>
        <begin position="84"/>
        <end position="93"/>
    </location>
</feature>
<dbReference type="HOGENOM" id="CLU_613983_0_0_1"/>
<feature type="region of interest" description="Disordered" evidence="1">
    <location>
        <begin position="283"/>
        <end position="325"/>
    </location>
</feature>
<feature type="compositionally biased region" description="Acidic residues" evidence="1">
    <location>
        <begin position="283"/>
        <end position="296"/>
    </location>
</feature>
<dbReference type="eggNOG" id="ENOG502RN00">
    <property type="taxonomic scope" value="Eukaryota"/>
</dbReference>
<evidence type="ECO:0000313" key="2">
    <source>
        <dbReference type="EMBL" id="EMR65474.1"/>
    </source>
</evidence>
<organism evidence="2 3">
    <name type="scientific">Eutypa lata (strain UCR-EL1)</name>
    <name type="common">Grapevine dieback disease fungus</name>
    <name type="synonym">Eutypa armeniacae</name>
    <dbReference type="NCBI Taxonomy" id="1287681"/>
    <lineage>
        <taxon>Eukaryota</taxon>
        <taxon>Fungi</taxon>
        <taxon>Dikarya</taxon>
        <taxon>Ascomycota</taxon>
        <taxon>Pezizomycotina</taxon>
        <taxon>Sordariomycetes</taxon>
        <taxon>Xylariomycetidae</taxon>
        <taxon>Xylariales</taxon>
        <taxon>Diatrypaceae</taxon>
        <taxon>Eutypa</taxon>
    </lineage>
</organism>
<dbReference type="OrthoDB" id="5238042at2759"/>
<gene>
    <name evidence="2" type="ORF">UCREL1_7566</name>
</gene>
<protein>
    <submittedName>
        <fullName evidence="2">Uncharacterized protein</fullName>
    </submittedName>
</protein>
<accession>M7SGR3</accession>
<feature type="region of interest" description="Disordered" evidence="1">
    <location>
        <begin position="20"/>
        <end position="166"/>
    </location>
</feature>